<dbReference type="InterPro" id="IPR029058">
    <property type="entry name" value="AB_hydrolase_fold"/>
</dbReference>
<protein>
    <submittedName>
        <fullName evidence="7">Uncharacterized protein</fullName>
    </submittedName>
</protein>
<accession>A0AAN7C123</accession>
<dbReference type="PANTHER" id="PTHR48182:SF2">
    <property type="entry name" value="PROTEIN SERAC1"/>
    <property type="match status" value="1"/>
</dbReference>
<comment type="caution">
    <text evidence="7">The sequence shown here is derived from an EMBL/GenBank/DDBJ whole genome shotgun (WGS) entry which is preliminary data.</text>
</comment>
<organism evidence="7 8">
    <name type="scientific">Achaetomium macrosporum</name>
    <dbReference type="NCBI Taxonomy" id="79813"/>
    <lineage>
        <taxon>Eukaryota</taxon>
        <taxon>Fungi</taxon>
        <taxon>Dikarya</taxon>
        <taxon>Ascomycota</taxon>
        <taxon>Pezizomycotina</taxon>
        <taxon>Sordariomycetes</taxon>
        <taxon>Sordariomycetidae</taxon>
        <taxon>Sordariales</taxon>
        <taxon>Chaetomiaceae</taxon>
        <taxon>Achaetomium</taxon>
    </lineage>
</organism>
<evidence type="ECO:0000313" key="7">
    <source>
        <dbReference type="EMBL" id="KAK4233364.1"/>
    </source>
</evidence>
<dbReference type="AlphaFoldDB" id="A0AAN7C123"/>
<comment type="subcellular location">
    <subcellularLocation>
        <location evidence="2">Endoplasmic reticulum</location>
    </subcellularLocation>
    <subcellularLocation>
        <location evidence="3">Membrane</location>
    </subcellularLocation>
    <subcellularLocation>
        <location evidence="1">Mitochondrion</location>
    </subcellularLocation>
</comment>
<evidence type="ECO:0000256" key="2">
    <source>
        <dbReference type="ARBA" id="ARBA00004240"/>
    </source>
</evidence>
<evidence type="ECO:0000313" key="8">
    <source>
        <dbReference type="Proteomes" id="UP001303760"/>
    </source>
</evidence>
<gene>
    <name evidence="7" type="ORF">C8A03DRAFT_38931</name>
</gene>
<sequence>MTQDPTRRGVRLCQVNPDKNEADTDIDIIAIHGFDTKSQDTWTWRVSNPRNSVKWLADPRMLPSEVGAARIFTCDWPAEVLQPSDLIQKTIEEYALLLLDGIQREVLVENAAGREGRPVLFIASCLGGIILAKALVDTGGEYQSLRKATRGIVFLATPFRGTSFKDVAAWAELGLKAWASVSDLLTGWAAS</sequence>
<dbReference type="Gene3D" id="3.40.50.1820">
    <property type="entry name" value="alpha/beta hydrolase"/>
    <property type="match status" value="1"/>
</dbReference>
<name>A0AAN7C123_9PEZI</name>
<keyword evidence="5" id="KW-0496">Mitochondrion</keyword>
<proteinExistence type="predicted"/>
<evidence type="ECO:0000256" key="5">
    <source>
        <dbReference type="ARBA" id="ARBA00023128"/>
    </source>
</evidence>
<evidence type="ECO:0000256" key="6">
    <source>
        <dbReference type="ARBA" id="ARBA00023136"/>
    </source>
</evidence>
<keyword evidence="4" id="KW-0256">Endoplasmic reticulum</keyword>
<keyword evidence="8" id="KW-1185">Reference proteome</keyword>
<keyword evidence="6" id="KW-0472">Membrane</keyword>
<evidence type="ECO:0000256" key="4">
    <source>
        <dbReference type="ARBA" id="ARBA00022824"/>
    </source>
</evidence>
<evidence type="ECO:0000256" key="1">
    <source>
        <dbReference type="ARBA" id="ARBA00004173"/>
    </source>
</evidence>
<dbReference type="GO" id="GO:0005783">
    <property type="term" value="C:endoplasmic reticulum"/>
    <property type="evidence" value="ECO:0007669"/>
    <property type="project" value="UniProtKB-SubCell"/>
</dbReference>
<dbReference type="SUPFAM" id="SSF53474">
    <property type="entry name" value="alpha/beta-Hydrolases"/>
    <property type="match status" value="1"/>
</dbReference>
<reference evidence="7" key="2">
    <citation type="submission" date="2023-05" db="EMBL/GenBank/DDBJ databases">
        <authorList>
            <consortium name="Lawrence Berkeley National Laboratory"/>
            <person name="Steindorff A."/>
            <person name="Hensen N."/>
            <person name="Bonometti L."/>
            <person name="Westerberg I."/>
            <person name="Brannstrom I.O."/>
            <person name="Guillou S."/>
            <person name="Cros-Aarteil S."/>
            <person name="Calhoun S."/>
            <person name="Haridas S."/>
            <person name="Kuo A."/>
            <person name="Mondo S."/>
            <person name="Pangilinan J."/>
            <person name="Riley R."/>
            <person name="Labutti K."/>
            <person name="Andreopoulos B."/>
            <person name="Lipzen A."/>
            <person name="Chen C."/>
            <person name="Yanf M."/>
            <person name="Daum C."/>
            <person name="Ng V."/>
            <person name="Clum A."/>
            <person name="Ohm R."/>
            <person name="Martin F."/>
            <person name="Silar P."/>
            <person name="Natvig D."/>
            <person name="Lalanne C."/>
            <person name="Gautier V."/>
            <person name="Ament-Velasquez S.L."/>
            <person name="Kruys A."/>
            <person name="Hutchinson M.I."/>
            <person name="Powell A.J."/>
            <person name="Barry K."/>
            <person name="Miller A.N."/>
            <person name="Grigoriev I.V."/>
            <person name="Debuchy R."/>
            <person name="Gladieux P."/>
            <person name="Thoren M.H."/>
            <person name="Johannesson H."/>
        </authorList>
    </citation>
    <scope>NUCLEOTIDE SEQUENCE</scope>
    <source>
        <strain evidence="7">CBS 532.94</strain>
    </source>
</reference>
<reference evidence="7" key="1">
    <citation type="journal article" date="2023" name="Mol. Phylogenet. Evol.">
        <title>Genome-scale phylogeny and comparative genomics of the fungal order Sordariales.</title>
        <authorList>
            <person name="Hensen N."/>
            <person name="Bonometti L."/>
            <person name="Westerberg I."/>
            <person name="Brannstrom I.O."/>
            <person name="Guillou S."/>
            <person name="Cros-Aarteil S."/>
            <person name="Calhoun S."/>
            <person name="Haridas S."/>
            <person name="Kuo A."/>
            <person name="Mondo S."/>
            <person name="Pangilinan J."/>
            <person name="Riley R."/>
            <person name="LaButti K."/>
            <person name="Andreopoulos B."/>
            <person name="Lipzen A."/>
            <person name="Chen C."/>
            <person name="Yan M."/>
            <person name="Daum C."/>
            <person name="Ng V."/>
            <person name="Clum A."/>
            <person name="Steindorff A."/>
            <person name="Ohm R.A."/>
            <person name="Martin F."/>
            <person name="Silar P."/>
            <person name="Natvig D.O."/>
            <person name="Lalanne C."/>
            <person name="Gautier V."/>
            <person name="Ament-Velasquez S.L."/>
            <person name="Kruys A."/>
            <person name="Hutchinson M.I."/>
            <person name="Powell A.J."/>
            <person name="Barry K."/>
            <person name="Miller A.N."/>
            <person name="Grigoriev I.V."/>
            <person name="Debuchy R."/>
            <person name="Gladieux P."/>
            <person name="Hiltunen Thoren M."/>
            <person name="Johannesson H."/>
        </authorList>
    </citation>
    <scope>NUCLEOTIDE SEQUENCE</scope>
    <source>
        <strain evidence="7">CBS 532.94</strain>
    </source>
</reference>
<dbReference type="Proteomes" id="UP001303760">
    <property type="component" value="Unassembled WGS sequence"/>
</dbReference>
<dbReference type="InterPro" id="IPR052374">
    <property type="entry name" value="SERAC1"/>
</dbReference>
<dbReference type="GO" id="GO:0016020">
    <property type="term" value="C:membrane"/>
    <property type="evidence" value="ECO:0007669"/>
    <property type="project" value="UniProtKB-SubCell"/>
</dbReference>
<dbReference type="EMBL" id="MU860576">
    <property type="protein sequence ID" value="KAK4233364.1"/>
    <property type="molecule type" value="Genomic_DNA"/>
</dbReference>
<dbReference type="GO" id="GO:0005739">
    <property type="term" value="C:mitochondrion"/>
    <property type="evidence" value="ECO:0007669"/>
    <property type="project" value="UniProtKB-SubCell"/>
</dbReference>
<dbReference type="PANTHER" id="PTHR48182">
    <property type="entry name" value="PROTEIN SERAC1"/>
    <property type="match status" value="1"/>
</dbReference>
<evidence type="ECO:0000256" key="3">
    <source>
        <dbReference type="ARBA" id="ARBA00004370"/>
    </source>
</evidence>